<dbReference type="Proteomes" id="UP001378960">
    <property type="component" value="Unassembled WGS sequence"/>
</dbReference>
<dbReference type="Pfam" id="PF00076">
    <property type="entry name" value="RRM_1"/>
    <property type="match status" value="1"/>
</dbReference>
<dbReference type="EMBL" id="BTGB01000001">
    <property type="protein sequence ID" value="GMM43642.1"/>
    <property type="molecule type" value="Genomic_DNA"/>
</dbReference>
<feature type="region of interest" description="Disordered" evidence="2">
    <location>
        <begin position="115"/>
        <end position="135"/>
    </location>
</feature>
<dbReference type="InterPro" id="IPR035979">
    <property type="entry name" value="RBD_domain_sf"/>
</dbReference>
<evidence type="ECO:0000313" key="5">
    <source>
        <dbReference type="Proteomes" id="UP001378960"/>
    </source>
</evidence>
<dbReference type="GO" id="GO:0003723">
    <property type="term" value="F:RNA binding"/>
    <property type="evidence" value="ECO:0007669"/>
    <property type="project" value="UniProtKB-UniRule"/>
</dbReference>
<dbReference type="InterPro" id="IPR000504">
    <property type="entry name" value="RRM_dom"/>
</dbReference>
<evidence type="ECO:0000259" key="3">
    <source>
        <dbReference type="PROSITE" id="PS50102"/>
    </source>
</evidence>
<dbReference type="GO" id="GO:0005634">
    <property type="term" value="C:nucleus"/>
    <property type="evidence" value="ECO:0007669"/>
    <property type="project" value="InterPro"/>
</dbReference>
<proteinExistence type="predicted"/>
<gene>
    <name evidence="4" type="ORF">DAPK24_002170</name>
</gene>
<dbReference type="InterPro" id="IPR012677">
    <property type="entry name" value="Nucleotide-bd_a/b_plait_sf"/>
</dbReference>
<reference evidence="4 5" key="1">
    <citation type="journal article" date="2023" name="Elife">
        <title>Identification of key yeast species and microbe-microbe interactions impacting larval growth of Drosophila in the wild.</title>
        <authorList>
            <person name="Mure A."/>
            <person name="Sugiura Y."/>
            <person name="Maeda R."/>
            <person name="Honda K."/>
            <person name="Sakurai N."/>
            <person name="Takahashi Y."/>
            <person name="Watada M."/>
            <person name="Katoh T."/>
            <person name="Gotoh A."/>
            <person name="Gotoh Y."/>
            <person name="Taniguchi I."/>
            <person name="Nakamura K."/>
            <person name="Hayashi T."/>
            <person name="Katayama T."/>
            <person name="Uemura T."/>
            <person name="Hattori Y."/>
        </authorList>
    </citation>
    <scope>NUCLEOTIDE SEQUENCE [LARGE SCALE GENOMIC DNA]</scope>
    <source>
        <strain evidence="4 5">PK-24</strain>
    </source>
</reference>
<keyword evidence="5" id="KW-1185">Reference proteome</keyword>
<dbReference type="SMART" id="SM00360">
    <property type="entry name" value="RRM"/>
    <property type="match status" value="1"/>
</dbReference>
<evidence type="ECO:0000256" key="1">
    <source>
        <dbReference type="PROSITE-ProRule" id="PRU00176"/>
    </source>
</evidence>
<keyword evidence="1" id="KW-0694">RNA-binding</keyword>
<dbReference type="PROSITE" id="PS50102">
    <property type="entry name" value="RRM"/>
    <property type="match status" value="1"/>
</dbReference>
<accession>A0AAV5QXV5</accession>
<dbReference type="GO" id="GO:0006396">
    <property type="term" value="P:RNA processing"/>
    <property type="evidence" value="ECO:0007669"/>
    <property type="project" value="InterPro"/>
</dbReference>
<dbReference type="Gene3D" id="3.30.70.330">
    <property type="match status" value="1"/>
</dbReference>
<dbReference type="AlphaFoldDB" id="A0AAV5QXV5"/>
<dbReference type="GO" id="GO:0005737">
    <property type="term" value="C:cytoplasm"/>
    <property type="evidence" value="ECO:0007669"/>
    <property type="project" value="InterPro"/>
</dbReference>
<comment type="caution">
    <text evidence="4">The sequence shown here is derived from an EMBL/GenBank/DDBJ whole genome shotgun (WGS) entry which is preliminary data.</text>
</comment>
<name>A0AAV5QXV5_PICKL</name>
<dbReference type="InterPro" id="IPR008111">
    <property type="entry name" value="RNA-bd_8"/>
</dbReference>
<protein>
    <recommendedName>
        <fullName evidence="3">RRM domain-containing protein</fullName>
    </recommendedName>
</protein>
<dbReference type="PANTHER" id="PTHR45894">
    <property type="entry name" value="RNA-BINDING PROTEIN 8A"/>
    <property type="match status" value="1"/>
</dbReference>
<dbReference type="SUPFAM" id="SSF54928">
    <property type="entry name" value="RNA-binding domain, RBD"/>
    <property type="match status" value="1"/>
</dbReference>
<feature type="domain" description="RRM" evidence="3">
    <location>
        <begin position="27"/>
        <end position="107"/>
    </location>
</feature>
<evidence type="ECO:0000256" key="2">
    <source>
        <dbReference type="SAM" id="MobiDB-lite"/>
    </source>
</evidence>
<feature type="compositionally biased region" description="Basic and acidic residues" evidence="2">
    <location>
        <begin position="125"/>
        <end position="135"/>
    </location>
</feature>
<sequence>MNSIQIAGASRPYTREHAPVSKSVEGYILIITNLHPETTEDNLYEIFEEYCKISNIHLNNDKQTGFIKGYAFIEIVELDECIELFKIHETEPFEIFGNKLNIDYAFVTNDVNDRKSRSRNGNIDNNDRDLSPIRH</sequence>
<evidence type="ECO:0000313" key="4">
    <source>
        <dbReference type="EMBL" id="GMM43642.1"/>
    </source>
</evidence>
<organism evidence="4 5">
    <name type="scientific">Pichia kluyveri</name>
    <name type="common">Yeast</name>
    <dbReference type="NCBI Taxonomy" id="36015"/>
    <lineage>
        <taxon>Eukaryota</taxon>
        <taxon>Fungi</taxon>
        <taxon>Dikarya</taxon>
        <taxon>Ascomycota</taxon>
        <taxon>Saccharomycotina</taxon>
        <taxon>Pichiomycetes</taxon>
        <taxon>Pichiales</taxon>
        <taxon>Pichiaceae</taxon>
        <taxon>Pichia</taxon>
    </lineage>
</organism>